<dbReference type="AlphaFoldDB" id="A0A3R7JP40"/>
<protein>
    <submittedName>
        <fullName evidence="1">Uncharacterized protein</fullName>
    </submittedName>
</protein>
<comment type="caution">
    <text evidence="1">The sequence shown here is derived from an EMBL/GenBank/DDBJ whole genome shotgun (WGS) entry which is preliminary data.</text>
</comment>
<reference evidence="1 2" key="1">
    <citation type="journal article" date="2018" name="Biotechnol. Adv.">
        <title>Improved genomic resources and new bioinformatic workflow for the carcinogenic parasite Clonorchis sinensis: Biotechnological implications.</title>
        <authorList>
            <person name="Wang D."/>
            <person name="Korhonen P.K."/>
            <person name="Gasser R.B."/>
            <person name="Young N.D."/>
        </authorList>
    </citation>
    <scope>NUCLEOTIDE SEQUENCE [LARGE SCALE GENOMIC DNA]</scope>
    <source>
        <strain evidence="1">Cs-k2</strain>
    </source>
</reference>
<proteinExistence type="predicted"/>
<dbReference type="InParanoid" id="A0A3R7JP40"/>
<sequence>MPGLQITARHKLKRINGIPEKTDRSSSVTLCIALPSQLMQLPRGMFTDRRSQSMPFHFVNLMSKDCMTLVNISSNDCPSYKPSKMRRMSSLYSRSMKFSLGKIRTAMLTRRTTPSQYAVRHSFVPKPDSLVNLELYSSSHHLQPNCVKPTMRDRLTGFRPRILQHSVSVRSRRCSNAMLPGGSMRAERLSGCPSLARGSRDADVGFEPRTLQSESLRFNR</sequence>
<keyword evidence="2" id="KW-1185">Reference proteome</keyword>
<evidence type="ECO:0000313" key="1">
    <source>
        <dbReference type="EMBL" id="KAG5452966.1"/>
    </source>
</evidence>
<evidence type="ECO:0000313" key="2">
    <source>
        <dbReference type="Proteomes" id="UP000286415"/>
    </source>
</evidence>
<organism evidence="1 2">
    <name type="scientific">Clonorchis sinensis</name>
    <name type="common">Chinese liver fluke</name>
    <dbReference type="NCBI Taxonomy" id="79923"/>
    <lineage>
        <taxon>Eukaryota</taxon>
        <taxon>Metazoa</taxon>
        <taxon>Spiralia</taxon>
        <taxon>Lophotrochozoa</taxon>
        <taxon>Platyhelminthes</taxon>
        <taxon>Trematoda</taxon>
        <taxon>Digenea</taxon>
        <taxon>Opisthorchiida</taxon>
        <taxon>Opisthorchiata</taxon>
        <taxon>Opisthorchiidae</taxon>
        <taxon>Clonorchis</taxon>
    </lineage>
</organism>
<dbReference type="EMBL" id="NIRI02000013">
    <property type="protein sequence ID" value="KAG5452966.1"/>
    <property type="molecule type" value="Genomic_DNA"/>
</dbReference>
<dbReference type="Proteomes" id="UP000286415">
    <property type="component" value="Unassembled WGS sequence"/>
</dbReference>
<name>A0A3R7JP40_CLOSI</name>
<reference evidence="1 2" key="2">
    <citation type="journal article" date="2021" name="Genomics">
        <title>High-quality reference genome for Clonorchis sinensis.</title>
        <authorList>
            <person name="Young N.D."/>
            <person name="Stroehlein A.J."/>
            <person name="Kinkar L."/>
            <person name="Wang T."/>
            <person name="Sohn W.M."/>
            <person name="Chang B.C.H."/>
            <person name="Kaur P."/>
            <person name="Weisz D."/>
            <person name="Dudchenko O."/>
            <person name="Aiden E.L."/>
            <person name="Korhonen P.K."/>
            <person name="Gasser R.B."/>
        </authorList>
    </citation>
    <scope>NUCLEOTIDE SEQUENCE [LARGE SCALE GENOMIC DNA]</scope>
    <source>
        <strain evidence="1">Cs-k2</strain>
    </source>
</reference>
<accession>A0A3R7JP40</accession>
<gene>
    <name evidence="1" type="ORF">CSKR_111802</name>
</gene>